<sequence>MSEDELVVKVDLEGDVRRLRARLPPRQGAGEEARYAALQATIVEGFKLPEGSPHLVLKYRDEEEDLCTLVEATLADFLQGASGRGPLKLVASRAPAPDARAPADPAAAPLQAAAQSRLNPEAPAFVQQSPAQDAGARRRKNNTWGWADDDEERERREQTWVRRRLRARNREPELPQRRAPEAPALPGRAPPRRSPVLEDDLEPGAAVPPDPGAEGASEAGED</sequence>
<dbReference type="EMBL" id="CAUYUJ010005769">
    <property type="protein sequence ID" value="CAK0814866.1"/>
    <property type="molecule type" value="Genomic_DNA"/>
</dbReference>
<protein>
    <recommendedName>
        <fullName evidence="4">PB1 domain-containing protein</fullName>
    </recommendedName>
</protein>
<proteinExistence type="predicted"/>
<organism evidence="2 3">
    <name type="scientific">Prorocentrum cordatum</name>
    <dbReference type="NCBI Taxonomy" id="2364126"/>
    <lineage>
        <taxon>Eukaryota</taxon>
        <taxon>Sar</taxon>
        <taxon>Alveolata</taxon>
        <taxon>Dinophyceae</taxon>
        <taxon>Prorocentrales</taxon>
        <taxon>Prorocentraceae</taxon>
        <taxon>Prorocentrum</taxon>
    </lineage>
</organism>
<gene>
    <name evidence="2" type="ORF">PCOR1329_LOCUS18359</name>
</gene>
<feature type="compositionally biased region" description="Basic and acidic residues" evidence="1">
    <location>
        <begin position="168"/>
        <end position="180"/>
    </location>
</feature>
<feature type="region of interest" description="Disordered" evidence="1">
    <location>
        <begin position="93"/>
        <end position="222"/>
    </location>
</feature>
<comment type="caution">
    <text evidence="2">The sequence shown here is derived from an EMBL/GenBank/DDBJ whole genome shotgun (WGS) entry which is preliminary data.</text>
</comment>
<evidence type="ECO:0000313" key="3">
    <source>
        <dbReference type="Proteomes" id="UP001189429"/>
    </source>
</evidence>
<name>A0ABN9R7L8_9DINO</name>
<evidence type="ECO:0008006" key="4">
    <source>
        <dbReference type="Google" id="ProtNLM"/>
    </source>
</evidence>
<keyword evidence="3" id="KW-1185">Reference proteome</keyword>
<evidence type="ECO:0000256" key="1">
    <source>
        <dbReference type="SAM" id="MobiDB-lite"/>
    </source>
</evidence>
<feature type="compositionally biased region" description="Low complexity" evidence="1">
    <location>
        <begin position="93"/>
        <end position="118"/>
    </location>
</feature>
<dbReference type="SUPFAM" id="SSF54277">
    <property type="entry name" value="CAD &amp; PB1 domains"/>
    <property type="match status" value="1"/>
</dbReference>
<evidence type="ECO:0000313" key="2">
    <source>
        <dbReference type="EMBL" id="CAK0814866.1"/>
    </source>
</evidence>
<reference evidence="2" key="1">
    <citation type="submission" date="2023-10" db="EMBL/GenBank/DDBJ databases">
        <authorList>
            <person name="Chen Y."/>
            <person name="Shah S."/>
            <person name="Dougan E. K."/>
            <person name="Thang M."/>
            <person name="Chan C."/>
        </authorList>
    </citation>
    <scope>NUCLEOTIDE SEQUENCE [LARGE SCALE GENOMIC DNA]</scope>
</reference>
<accession>A0ABN9R7L8</accession>
<dbReference type="Proteomes" id="UP001189429">
    <property type="component" value="Unassembled WGS sequence"/>
</dbReference>